<evidence type="ECO:0008006" key="3">
    <source>
        <dbReference type="Google" id="ProtNLM"/>
    </source>
</evidence>
<organism evidence="1 2">
    <name type="scientific">Streptococcus equi subsp. zooepidemicus Sz4is</name>
    <dbReference type="NCBI Taxonomy" id="1381082"/>
    <lineage>
        <taxon>Bacteria</taxon>
        <taxon>Bacillati</taxon>
        <taxon>Bacillota</taxon>
        <taxon>Bacilli</taxon>
        <taxon>Lactobacillales</taxon>
        <taxon>Streptococcaceae</taxon>
        <taxon>Streptococcus</taxon>
    </lineage>
</organism>
<dbReference type="InterPro" id="IPR021799">
    <property type="entry name" value="PIN-like_prokaryotic"/>
</dbReference>
<dbReference type="EMBL" id="JAUE01000015">
    <property type="protein sequence ID" value="KIS19139.1"/>
    <property type="molecule type" value="Genomic_DNA"/>
</dbReference>
<comment type="caution">
    <text evidence="1">The sequence shown here is derived from an EMBL/GenBank/DDBJ whole genome shotgun (WGS) entry which is preliminary data.</text>
</comment>
<protein>
    <recommendedName>
        <fullName evidence="3">PIN domain-containing protein</fullName>
    </recommendedName>
</protein>
<dbReference type="InterPro" id="IPR029060">
    <property type="entry name" value="PIN-like_dom_sf"/>
</dbReference>
<sequence>MNDSIFFDTDCISSILWGDDESLLEKLYFGKIMIPKEVYDEVNKSNILDLRNKIDRLVTNGSATIISMDIDTEEYALYMDLITGSGAGYKVIGKGEAASISLAKKHNGVLGSNNLKDIKHYVDKFNLKHITSADILAEAFEKNRAAGRRYIVKYVSKEMKNRSNFINKIFSQRIGDFDKI</sequence>
<proteinExistence type="predicted"/>
<gene>
    <name evidence="1" type="ORF">AT55_02121</name>
</gene>
<dbReference type="SUPFAM" id="SSF88723">
    <property type="entry name" value="PIN domain-like"/>
    <property type="match status" value="1"/>
</dbReference>
<accession>A0AAW3GPR8</accession>
<dbReference type="Pfam" id="PF11848">
    <property type="entry name" value="DUF3368"/>
    <property type="match status" value="1"/>
</dbReference>
<dbReference type="RefSeq" id="WP_366534939.1">
    <property type="nucleotide sequence ID" value="NZ_JAUE01000015.1"/>
</dbReference>
<reference evidence="1 2" key="1">
    <citation type="submission" date="2013-11" db="EMBL/GenBank/DDBJ databases">
        <authorList>
            <person name="da Piedade I."/>
            <person name="Tang M.H.E."/>
            <person name="Bojesen A.M."/>
        </authorList>
    </citation>
    <scope>NUCLEOTIDE SEQUENCE [LARGE SCALE GENOMIC DNA]</scope>
    <source>
        <strain evidence="1 2">Sz4is</strain>
    </source>
</reference>
<dbReference type="AlphaFoldDB" id="A0AAW3GPR8"/>
<name>A0AAW3GPR8_STRSZ</name>
<dbReference type="Proteomes" id="UP000032278">
    <property type="component" value="Unassembled WGS sequence"/>
</dbReference>
<evidence type="ECO:0000313" key="2">
    <source>
        <dbReference type="Proteomes" id="UP000032278"/>
    </source>
</evidence>
<evidence type="ECO:0000313" key="1">
    <source>
        <dbReference type="EMBL" id="KIS19139.1"/>
    </source>
</evidence>